<keyword evidence="2" id="KW-1185">Reference proteome</keyword>
<name>A0ABN3Z9Z5_BACA1</name>
<accession>A0ABN3Z9Z5</accession>
<gene>
    <name evidence="1" type="ordered locus">BATR1942_00030</name>
</gene>
<dbReference type="EMBL" id="CP002207">
    <property type="protein sequence ID" value="ADP30966.1"/>
    <property type="molecule type" value="Genomic_DNA"/>
</dbReference>
<proteinExistence type="predicted"/>
<reference evidence="1 2" key="1">
    <citation type="journal article" date="2011" name="Front. Microbiol.">
        <title>Genomic signatures of strain selection and enhancement in Bacillus atrophaeus var. globigii, a historical biowarfare simulant.</title>
        <authorList>
            <person name="Gibbons H.S."/>
            <person name="Broomall S.M."/>
            <person name="McNew L.A."/>
            <person name="Daligault H."/>
            <person name="Chapman C."/>
            <person name="Bruce D."/>
            <person name="Karavis M."/>
            <person name="Krepps M."/>
            <person name="McGregor P.A."/>
            <person name="Hong C."/>
            <person name="Park K.H."/>
            <person name="Akmal A."/>
            <person name="Feldman A."/>
            <person name="Lin J.S."/>
            <person name="Chang W.E."/>
            <person name="Higgs B.W."/>
            <person name="Demirev P."/>
            <person name="Lindquist J."/>
            <person name="Liem A."/>
            <person name="Fochler E."/>
            <person name="Read T.D."/>
            <person name="Tapia R."/>
            <person name="Johnson S."/>
            <person name="Bishop-Lilly K.A."/>
            <person name="Detter C."/>
            <person name="Han C."/>
            <person name="Sozhamannan S."/>
            <person name="Rosenzweig C.N."/>
            <person name="Skowronski E.W."/>
        </authorList>
    </citation>
    <scope>NUCLEOTIDE SEQUENCE [LARGE SCALE GENOMIC DNA]</scope>
    <source>
        <strain evidence="1 2">1942</strain>
    </source>
</reference>
<evidence type="ECO:0000313" key="2">
    <source>
        <dbReference type="Proteomes" id="UP000006867"/>
    </source>
</evidence>
<evidence type="ECO:0000313" key="1">
    <source>
        <dbReference type="EMBL" id="ADP30966.1"/>
    </source>
</evidence>
<dbReference type="RefSeq" id="WP_003328166.1">
    <property type="nucleotide sequence ID" value="NC_014639.1"/>
</dbReference>
<protein>
    <submittedName>
        <fullName evidence="1">Uncharacterized protein</fullName>
    </submittedName>
</protein>
<dbReference type="Proteomes" id="UP000006867">
    <property type="component" value="Chromosome"/>
</dbReference>
<organism evidence="1 2">
    <name type="scientific">Bacillus atrophaeus (strain 1942)</name>
    <dbReference type="NCBI Taxonomy" id="720555"/>
    <lineage>
        <taxon>Bacteria</taxon>
        <taxon>Bacillati</taxon>
        <taxon>Bacillota</taxon>
        <taxon>Bacilli</taxon>
        <taxon>Bacillales</taxon>
        <taxon>Bacillaceae</taxon>
        <taxon>Bacillus</taxon>
    </lineage>
</organism>
<sequence>MSNLSEYTLVFKPHSPSFIESNDDYLTKRDVKTNHNQISLTNKEVRSLAQLIDIKNTESDNKLNSVVEINKNMKLTLNELFYSLDSPNEIKFELRVYYGKAQFINENGHDVIKFATEQHHKNHLNEIVTDTPSIKVFSSSLNKFKHLKDLVSYLNTDKTFTCYYFGFPTLDRFIRFIPYFYNNLFIEY</sequence>